<evidence type="ECO:0000259" key="2">
    <source>
        <dbReference type="Pfam" id="PF02517"/>
    </source>
</evidence>
<keyword evidence="1" id="KW-0472">Membrane</keyword>
<dbReference type="GO" id="GO:0080120">
    <property type="term" value="P:CAAX-box protein maturation"/>
    <property type="evidence" value="ECO:0007669"/>
    <property type="project" value="UniProtKB-ARBA"/>
</dbReference>
<sequence length="172" mass="19299">MAIDLGKDPNILILISFAEILFILVPSLIAAKIEKKPFIVEVKELGFNVKNSKFLNIILKICAGMVIGIFFFFISDFLLMIYIRFIIQNLFGAGFIEDGIDNAISTSPVNPNVIQLLLLIAIQIFIVGLCEEAFFRGFIINKSKMKLKLTYSVILSSFLFAVYHVPPFLSPC</sequence>
<reference evidence="3" key="1">
    <citation type="journal article" date="2014" name="Front. Microbiol.">
        <title>High frequency of phylogenetically diverse reductive dehalogenase-homologous genes in deep subseafloor sedimentary metagenomes.</title>
        <authorList>
            <person name="Kawai M."/>
            <person name="Futagami T."/>
            <person name="Toyoda A."/>
            <person name="Takaki Y."/>
            <person name="Nishi S."/>
            <person name="Hori S."/>
            <person name="Arai W."/>
            <person name="Tsubouchi T."/>
            <person name="Morono Y."/>
            <person name="Uchiyama I."/>
            <person name="Ito T."/>
            <person name="Fujiyama A."/>
            <person name="Inagaki F."/>
            <person name="Takami H."/>
        </authorList>
    </citation>
    <scope>NUCLEOTIDE SEQUENCE</scope>
    <source>
        <strain evidence="3">Expedition CK06-06</strain>
    </source>
</reference>
<keyword evidence="1" id="KW-0812">Transmembrane</keyword>
<protein>
    <recommendedName>
        <fullName evidence="2">CAAX prenyl protease 2/Lysostaphin resistance protein A-like domain-containing protein</fullName>
    </recommendedName>
</protein>
<feature type="domain" description="CAAX prenyl protease 2/Lysostaphin resistance protein A-like" evidence="2">
    <location>
        <begin position="115"/>
        <end position="167"/>
    </location>
</feature>
<proteinExistence type="predicted"/>
<evidence type="ECO:0000256" key="1">
    <source>
        <dbReference type="SAM" id="Phobius"/>
    </source>
</evidence>
<accession>X0ZY87</accession>
<feature type="transmembrane region" description="Helical" evidence="1">
    <location>
        <begin position="54"/>
        <end position="83"/>
    </location>
</feature>
<dbReference type="InterPro" id="IPR003675">
    <property type="entry name" value="Rce1/LyrA-like_dom"/>
</dbReference>
<dbReference type="GO" id="GO:0004175">
    <property type="term" value="F:endopeptidase activity"/>
    <property type="evidence" value="ECO:0007669"/>
    <property type="project" value="UniProtKB-ARBA"/>
</dbReference>
<comment type="caution">
    <text evidence="3">The sequence shown here is derived from an EMBL/GenBank/DDBJ whole genome shotgun (WGS) entry which is preliminary data.</text>
</comment>
<dbReference type="EMBL" id="BART01000729">
    <property type="protein sequence ID" value="GAG74504.1"/>
    <property type="molecule type" value="Genomic_DNA"/>
</dbReference>
<evidence type="ECO:0000313" key="3">
    <source>
        <dbReference type="EMBL" id="GAG74504.1"/>
    </source>
</evidence>
<feature type="transmembrane region" description="Helical" evidence="1">
    <location>
        <begin position="113"/>
        <end position="135"/>
    </location>
</feature>
<dbReference type="AlphaFoldDB" id="X0ZY87"/>
<name>X0ZY87_9ZZZZ</name>
<gene>
    <name evidence="3" type="ORF">S01H4_03098</name>
</gene>
<organism evidence="3">
    <name type="scientific">marine sediment metagenome</name>
    <dbReference type="NCBI Taxonomy" id="412755"/>
    <lineage>
        <taxon>unclassified sequences</taxon>
        <taxon>metagenomes</taxon>
        <taxon>ecological metagenomes</taxon>
    </lineage>
</organism>
<feature type="transmembrane region" description="Helical" evidence="1">
    <location>
        <begin position="12"/>
        <end position="33"/>
    </location>
</feature>
<keyword evidence="1" id="KW-1133">Transmembrane helix</keyword>
<dbReference type="Pfam" id="PF02517">
    <property type="entry name" value="Rce1-like"/>
    <property type="match status" value="1"/>
</dbReference>
<feature type="transmembrane region" description="Helical" evidence="1">
    <location>
        <begin position="147"/>
        <end position="165"/>
    </location>
</feature>